<evidence type="ECO:0000256" key="1">
    <source>
        <dbReference type="ARBA" id="ARBA00010634"/>
    </source>
</evidence>
<dbReference type="PANTHER" id="PTHR30035">
    <property type="entry name" value="LIPOPROTEIN VACJ-RELATED"/>
    <property type="match status" value="1"/>
</dbReference>
<feature type="signal peptide" evidence="3">
    <location>
        <begin position="1"/>
        <end position="22"/>
    </location>
</feature>
<dbReference type="PRINTS" id="PR01805">
    <property type="entry name" value="VACJLIPOPROT"/>
</dbReference>
<dbReference type="PANTHER" id="PTHR30035:SF3">
    <property type="entry name" value="INTERMEMBRANE PHOSPHOLIPID TRANSPORT SYSTEM LIPOPROTEIN MLAA"/>
    <property type="match status" value="1"/>
</dbReference>
<comment type="caution">
    <text evidence="4">The sequence shown here is derived from an EMBL/GenBank/DDBJ whole genome shotgun (WGS) entry which is preliminary data.</text>
</comment>
<comment type="similarity">
    <text evidence="1">Belongs to the MlaA family.</text>
</comment>
<dbReference type="InterPro" id="IPR007428">
    <property type="entry name" value="MlaA"/>
</dbReference>
<evidence type="ECO:0000313" key="5">
    <source>
        <dbReference type="Proteomes" id="UP001254608"/>
    </source>
</evidence>
<dbReference type="Proteomes" id="UP001254608">
    <property type="component" value="Unassembled WGS sequence"/>
</dbReference>
<reference evidence="4 5" key="1">
    <citation type="submission" date="2023-09" db="EMBL/GenBank/DDBJ databases">
        <authorList>
            <person name="Rey-Velasco X."/>
        </authorList>
    </citation>
    <scope>NUCLEOTIDE SEQUENCE [LARGE SCALE GENOMIC DNA]</scope>
    <source>
        <strain evidence="4 5">W345</strain>
    </source>
</reference>
<feature type="chain" id="PRO_5046392872" evidence="3">
    <location>
        <begin position="23"/>
        <end position="238"/>
    </location>
</feature>
<sequence length="238" mass="26569">MIRLLIAVLTTITLGACAHAPAYDPQDPLEVVNRKVYKFNDVADRYVLRPVAKTYADITPQPVKTGVSNFFDNHLTYPITIVNGVLQLKFKQAASDTGRFLLNSTVGILGLVDVASQQGMERHDEDFGQTLGYWGVGEGWFLMLPLLGPSTNRDLIGRGGDYFSDPTYYVDEPQVEYPLIALRAVDSRAGLLGTPENFLNQQLDPYVAIRTAYLEKRWNLIHDGNPPPDDDFEDFGDE</sequence>
<keyword evidence="4" id="KW-0449">Lipoprotein</keyword>
<name>A0ABU2WIR5_9GAMM</name>
<protein>
    <submittedName>
        <fullName evidence="4">VacJ family lipoprotein</fullName>
    </submittedName>
</protein>
<keyword evidence="5" id="KW-1185">Reference proteome</keyword>
<evidence type="ECO:0000256" key="2">
    <source>
        <dbReference type="ARBA" id="ARBA00022729"/>
    </source>
</evidence>
<dbReference type="EMBL" id="JAVRIC010000010">
    <property type="protein sequence ID" value="MDT0497443.1"/>
    <property type="molecule type" value="Genomic_DNA"/>
</dbReference>
<accession>A0ABU2WIR5</accession>
<evidence type="ECO:0000256" key="3">
    <source>
        <dbReference type="SAM" id="SignalP"/>
    </source>
</evidence>
<proteinExistence type="inferred from homology"/>
<keyword evidence="2 3" id="KW-0732">Signal</keyword>
<evidence type="ECO:0000313" key="4">
    <source>
        <dbReference type="EMBL" id="MDT0497443.1"/>
    </source>
</evidence>
<organism evidence="4 5">
    <name type="scientific">Banduia mediterranea</name>
    <dbReference type="NCBI Taxonomy" id="3075609"/>
    <lineage>
        <taxon>Bacteria</taxon>
        <taxon>Pseudomonadati</taxon>
        <taxon>Pseudomonadota</taxon>
        <taxon>Gammaproteobacteria</taxon>
        <taxon>Nevskiales</taxon>
        <taxon>Algiphilaceae</taxon>
        <taxon>Banduia</taxon>
    </lineage>
</organism>
<dbReference type="RefSeq" id="WP_311364835.1">
    <property type="nucleotide sequence ID" value="NZ_JAVRIC010000010.1"/>
</dbReference>
<gene>
    <name evidence="4" type="ORF">RM530_08710</name>
</gene>
<dbReference type="PROSITE" id="PS51257">
    <property type="entry name" value="PROKAR_LIPOPROTEIN"/>
    <property type="match status" value="1"/>
</dbReference>
<dbReference type="Pfam" id="PF04333">
    <property type="entry name" value="MlaA"/>
    <property type="match status" value="1"/>
</dbReference>